<comment type="caution">
    <text evidence="5">The sequence shown here is derived from an EMBL/GenBank/DDBJ whole genome shotgun (WGS) entry which is preliminary data.</text>
</comment>
<dbReference type="PANTHER" id="PTHR10272:SF0">
    <property type="entry name" value="PLATELET-ACTIVATING FACTOR ACETYLHYDROLASE"/>
    <property type="match status" value="1"/>
</dbReference>
<evidence type="ECO:0000256" key="4">
    <source>
        <dbReference type="SAM" id="SignalP"/>
    </source>
</evidence>
<keyword evidence="4" id="KW-0732">Signal</keyword>
<evidence type="ECO:0000313" key="5">
    <source>
        <dbReference type="EMBL" id="GAA2049436.1"/>
    </source>
</evidence>
<proteinExistence type="predicted"/>
<evidence type="ECO:0000256" key="1">
    <source>
        <dbReference type="ARBA" id="ARBA00022801"/>
    </source>
</evidence>
<dbReference type="EMBL" id="BAAAQN010000047">
    <property type="protein sequence ID" value="GAA2049436.1"/>
    <property type="molecule type" value="Genomic_DNA"/>
</dbReference>
<keyword evidence="3" id="KW-0443">Lipid metabolism</keyword>
<dbReference type="RefSeq" id="WP_344669438.1">
    <property type="nucleotide sequence ID" value="NZ_BAAAQN010000047.1"/>
</dbReference>
<accession>A0ABP5GNV3</accession>
<dbReference type="InterPro" id="IPR029058">
    <property type="entry name" value="AB_hydrolase_fold"/>
</dbReference>
<keyword evidence="6" id="KW-1185">Reference proteome</keyword>
<organism evidence="5 6">
    <name type="scientific">Catenulispora yoronensis</name>
    <dbReference type="NCBI Taxonomy" id="450799"/>
    <lineage>
        <taxon>Bacteria</taxon>
        <taxon>Bacillati</taxon>
        <taxon>Actinomycetota</taxon>
        <taxon>Actinomycetes</taxon>
        <taxon>Catenulisporales</taxon>
        <taxon>Catenulisporaceae</taxon>
        <taxon>Catenulispora</taxon>
    </lineage>
</organism>
<keyword evidence="2" id="KW-0442">Lipid degradation</keyword>
<protein>
    <submittedName>
        <fullName evidence="5">Lipase</fullName>
    </submittedName>
</protein>
<feature type="signal peptide" evidence="4">
    <location>
        <begin position="1"/>
        <end position="31"/>
    </location>
</feature>
<feature type="chain" id="PRO_5046340273" evidence="4">
    <location>
        <begin position="32"/>
        <end position="403"/>
    </location>
</feature>
<gene>
    <name evidence="5" type="ORF">GCM10009839_64230</name>
</gene>
<evidence type="ECO:0000256" key="2">
    <source>
        <dbReference type="ARBA" id="ARBA00022963"/>
    </source>
</evidence>
<sequence length="403" mass="41560">MATPRRRLAASAIVALSVTAATVVASGTAFASAPAVQTVQSVPTVQPAQSAQSAPASASFSLPAPTGPYAAGEDTLHLTDTSRLDPWRPASGYRQLTVSMFYPARRGTGQPAPYMTLGEAQGFVQYRVPPGFGVTPESVAAVQTGAFAAAKAAPGKFPLVVLSPGLENPRATLTALATDLASHGYVVALIGHPGEDSGEQLADGSISPCVTCGSGGPPADVIAASRGVDVKFAIDQLVDHHVWALSHLIDKHAIGMAGHSLGGAAAPLAMEDDPRILAGVNMDGSFQQIMPPGALGGRSFLMLGRDEDHTAGGSDTSWSDTWPALDGYKRWFAVTGASHQAFTDIAILGQEAGIPLGYPLDAFRGAQITRTYVEAFFDKTLKGCPEPLLDGNSAAYPDVAIQS</sequence>
<dbReference type="PANTHER" id="PTHR10272">
    <property type="entry name" value="PLATELET-ACTIVATING FACTOR ACETYLHYDROLASE"/>
    <property type="match status" value="1"/>
</dbReference>
<evidence type="ECO:0000256" key="3">
    <source>
        <dbReference type="ARBA" id="ARBA00023098"/>
    </source>
</evidence>
<dbReference type="SUPFAM" id="SSF53474">
    <property type="entry name" value="alpha/beta-Hydrolases"/>
    <property type="match status" value="1"/>
</dbReference>
<dbReference type="Proteomes" id="UP001500751">
    <property type="component" value="Unassembled WGS sequence"/>
</dbReference>
<keyword evidence="1" id="KW-0378">Hydrolase</keyword>
<reference evidence="6" key="1">
    <citation type="journal article" date="2019" name="Int. J. Syst. Evol. Microbiol.">
        <title>The Global Catalogue of Microorganisms (GCM) 10K type strain sequencing project: providing services to taxonomists for standard genome sequencing and annotation.</title>
        <authorList>
            <consortium name="The Broad Institute Genomics Platform"/>
            <consortium name="The Broad Institute Genome Sequencing Center for Infectious Disease"/>
            <person name="Wu L."/>
            <person name="Ma J."/>
        </authorList>
    </citation>
    <scope>NUCLEOTIDE SEQUENCE [LARGE SCALE GENOMIC DNA]</scope>
    <source>
        <strain evidence="6">JCM 16014</strain>
    </source>
</reference>
<dbReference type="Pfam" id="PF03403">
    <property type="entry name" value="PAF-AH_p_II"/>
    <property type="match status" value="1"/>
</dbReference>
<name>A0ABP5GNV3_9ACTN</name>
<dbReference type="Gene3D" id="3.40.50.1820">
    <property type="entry name" value="alpha/beta hydrolase"/>
    <property type="match status" value="1"/>
</dbReference>
<evidence type="ECO:0000313" key="6">
    <source>
        <dbReference type="Proteomes" id="UP001500751"/>
    </source>
</evidence>